<dbReference type="InterPro" id="IPR017441">
    <property type="entry name" value="Protein_kinase_ATP_BS"/>
</dbReference>
<dbReference type="RefSeq" id="WP_072579511.1">
    <property type="nucleotide sequence ID" value="NZ_CP016020.1"/>
</dbReference>
<sequence>MRGLCKKIVQITERPLKDGTIINGRFTICRWLGKGSFGFTYIVKEHSSENLYVLKQLRKYKMMVPRSDHHSLQREGNILKELDHEAFPTIIDEFTYNNKHFLVMELIHGKTYEEIIFADEIKFSEIDSFKELLKILFHIKYLHDKEYVHRDLRIPNIIKRENHVFIIDFGLARKISEYDEDLDKASEDKKLFREVSFKSDFYALGHFLLFLLYSSYEPTSNKKRTWEEELNISVDGARIIRKLLQIEPPYEYIDEVIRSVETYIKANEVL</sequence>
<dbReference type="EMBL" id="CP016020">
    <property type="protein sequence ID" value="APH04719.1"/>
    <property type="molecule type" value="Genomic_DNA"/>
</dbReference>
<dbReference type="PROSITE" id="PS00107">
    <property type="entry name" value="PROTEIN_KINASE_ATP"/>
    <property type="match status" value="1"/>
</dbReference>
<evidence type="ECO:0000313" key="3">
    <source>
        <dbReference type="EMBL" id="APH04719.1"/>
    </source>
</evidence>
<dbReference type="Gene3D" id="1.10.510.10">
    <property type="entry name" value="Transferase(Phosphotransferase) domain 1"/>
    <property type="match status" value="1"/>
</dbReference>
<feature type="domain" description="Protein kinase" evidence="2">
    <location>
        <begin position="26"/>
        <end position="270"/>
    </location>
</feature>
<protein>
    <recommendedName>
        <fullName evidence="2">Protein kinase domain-containing protein</fullName>
    </recommendedName>
</protein>
<dbReference type="Proteomes" id="UP000181936">
    <property type="component" value="Chromosome"/>
</dbReference>
<keyword evidence="1" id="KW-0547">Nucleotide-binding</keyword>
<proteinExistence type="predicted"/>
<accession>A0A1L3MQT2</accession>
<gene>
    <name evidence="3" type="ORF">A9C19_08135</name>
</gene>
<dbReference type="InterPro" id="IPR011009">
    <property type="entry name" value="Kinase-like_dom_sf"/>
</dbReference>
<dbReference type="PANTHER" id="PTHR24347">
    <property type="entry name" value="SERINE/THREONINE-PROTEIN KINASE"/>
    <property type="match status" value="1"/>
</dbReference>
<dbReference type="SUPFAM" id="SSF56112">
    <property type="entry name" value="Protein kinase-like (PK-like)"/>
    <property type="match status" value="1"/>
</dbReference>
<name>A0A1L3MQT2_9BACI</name>
<keyword evidence="1" id="KW-0067">ATP-binding</keyword>
<dbReference type="Gene3D" id="3.30.200.20">
    <property type="entry name" value="Phosphorylase Kinase, domain 1"/>
    <property type="match status" value="1"/>
</dbReference>
<dbReference type="OrthoDB" id="9788659at2"/>
<dbReference type="InterPro" id="IPR000719">
    <property type="entry name" value="Prot_kinase_dom"/>
</dbReference>
<dbReference type="STRING" id="1547283.A9C19_08135"/>
<dbReference type="SMART" id="SM00219">
    <property type="entry name" value="TyrKc"/>
    <property type="match status" value="1"/>
</dbReference>
<dbReference type="GO" id="GO:0004713">
    <property type="term" value="F:protein tyrosine kinase activity"/>
    <property type="evidence" value="ECO:0007669"/>
    <property type="project" value="InterPro"/>
</dbReference>
<dbReference type="CDD" id="cd00180">
    <property type="entry name" value="PKc"/>
    <property type="match status" value="1"/>
</dbReference>
<dbReference type="PROSITE" id="PS50011">
    <property type="entry name" value="PROTEIN_KINASE_DOM"/>
    <property type="match status" value="1"/>
</dbReference>
<dbReference type="KEGG" id="bwh:A9C19_08135"/>
<evidence type="ECO:0000256" key="1">
    <source>
        <dbReference type="PROSITE-ProRule" id="PRU10141"/>
    </source>
</evidence>
<organism evidence="3 4">
    <name type="scientific">Bacillus weihaiensis</name>
    <dbReference type="NCBI Taxonomy" id="1547283"/>
    <lineage>
        <taxon>Bacteria</taxon>
        <taxon>Bacillati</taxon>
        <taxon>Bacillota</taxon>
        <taxon>Bacilli</taxon>
        <taxon>Bacillales</taxon>
        <taxon>Bacillaceae</taxon>
        <taxon>Bacillus</taxon>
    </lineage>
</organism>
<reference evidence="3 4" key="1">
    <citation type="journal article" date="2016" name="Sci. Rep.">
        <title>Complete genome sequence and transcriptomic analysis of a novel marine strain Bacillus weihaiensis reveals the mechanism of brown algae degradation.</title>
        <authorList>
            <person name="Zhu Y."/>
            <person name="Chen P."/>
            <person name="Bao Y."/>
            <person name="Men Y."/>
            <person name="Zeng Y."/>
            <person name="Yang J."/>
            <person name="Sun J."/>
            <person name="Sun Y."/>
        </authorList>
    </citation>
    <scope>NUCLEOTIDE SEQUENCE [LARGE SCALE GENOMIC DNA]</scope>
    <source>
        <strain evidence="3 4">Alg07</strain>
    </source>
</reference>
<dbReference type="GO" id="GO:0005524">
    <property type="term" value="F:ATP binding"/>
    <property type="evidence" value="ECO:0007669"/>
    <property type="project" value="UniProtKB-UniRule"/>
</dbReference>
<feature type="binding site" evidence="1">
    <location>
        <position position="55"/>
    </location>
    <ligand>
        <name>ATP</name>
        <dbReference type="ChEBI" id="CHEBI:30616"/>
    </ligand>
</feature>
<dbReference type="InterPro" id="IPR020635">
    <property type="entry name" value="Tyr_kinase_cat_dom"/>
</dbReference>
<evidence type="ECO:0000313" key="4">
    <source>
        <dbReference type="Proteomes" id="UP000181936"/>
    </source>
</evidence>
<dbReference type="Pfam" id="PF00069">
    <property type="entry name" value="Pkinase"/>
    <property type="match status" value="1"/>
</dbReference>
<evidence type="ECO:0000259" key="2">
    <source>
        <dbReference type="PROSITE" id="PS50011"/>
    </source>
</evidence>
<keyword evidence="4" id="KW-1185">Reference proteome</keyword>
<dbReference type="AlphaFoldDB" id="A0A1L3MQT2"/>